<reference evidence="2" key="1">
    <citation type="submission" date="2022-10" db="EMBL/GenBank/DDBJ databases">
        <authorList>
            <person name="Byrne P K."/>
        </authorList>
    </citation>
    <scope>NUCLEOTIDE SEQUENCE</scope>
    <source>
        <strain evidence="2">IFO1815</strain>
    </source>
</reference>
<name>A0AA35NIW3_SACMI</name>
<evidence type="ECO:0000256" key="1">
    <source>
        <dbReference type="SAM" id="MobiDB-lite"/>
    </source>
</evidence>
<feature type="region of interest" description="Disordered" evidence="1">
    <location>
        <begin position="142"/>
        <end position="173"/>
    </location>
</feature>
<feature type="compositionally biased region" description="Polar residues" evidence="1">
    <location>
        <begin position="27"/>
        <end position="36"/>
    </location>
</feature>
<evidence type="ECO:0000313" key="3">
    <source>
        <dbReference type="Proteomes" id="UP001161438"/>
    </source>
</evidence>
<dbReference type="RefSeq" id="XP_056082760.1">
    <property type="nucleotide sequence ID" value="XM_056223138.1"/>
</dbReference>
<evidence type="ECO:0008006" key="4">
    <source>
        <dbReference type="Google" id="ProtNLM"/>
    </source>
</evidence>
<accession>A0AA35NIW3</accession>
<feature type="region of interest" description="Disordered" evidence="1">
    <location>
        <begin position="289"/>
        <end position="351"/>
    </location>
</feature>
<dbReference type="EMBL" id="OX365765">
    <property type="protein sequence ID" value="CAI4039645.1"/>
    <property type="molecule type" value="Genomic_DNA"/>
</dbReference>
<feature type="region of interest" description="Disordered" evidence="1">
    <location>
        <begin position="1"/>
        <end position="58"/>
    </location>
</feature>
<organism evidence="2 3">
    <name type="scientific">Saccharomyces mikatae IFO 1815</name>
    <dbReference type="NCBI Taxonomy" id="226126"/>
    <lineage>
        <taxon>Eukaryota</taxon>
        <taxon>Fungi</taxon>
        <taxon>Dikarya</taxon>
        <taxon>Ascomycota</taxon>
        <taxon>Saccharomycotina</taxon>
        <taxon>Saccharomycetes</taxon>
        <taxon>Saccharomycetales</taxon>
        <taxon>Saccharomycetaceae</taxon>
        <taxon>Saccharomyces</taxon>
    </lineage>
</organism>
<sequence>MKRESHKQYEEEKNPEGLMAAEGEQHITLSSGTTVTAGVGEESANRRPAESSQSSKPLSLRMKILKELGIDDIHELDASDTGLVDQFLNVRLINVTKELEKIRESNLTKLNKIIDKCMESDKISDSTLNKILDMCMNRDRSTDNLNHHAVPSPTMSKKRKVSASELASPRGHRRYRSDIPTVSEIETGVGYPQIHQQPGAYTLPVPANQWMNNPYMQPPQPQMQQLMPQYLYPPGMGQQSQLPTMSSNSESQTPVMSSQFLSVNQHGLYQPNMGPQPVISMGPQANIYGQQQQPQISQERDQSRKSFSHRRSQSANISMANFRSPMRNPQLGSSQRPVNFLIHTPKHPPPT</sequence>
<feature type="region of interest" description="Disordered" evidence="1">
    <location>
        <begin position="237"/>
        <end position="256"/>
    </location>
</feature>
<protein>
    <recommendedName>
        <fullName evidence="4">Pog1p</fullName>
    </recommendedName>
</protein>
<dbReference type="Proteomes" id="UP001161438">
    <property type="component" value="Chromosome 9"/>
</dbReference>
<feature type="compositionally biased region" description="Basic and acidic residues" evidence="1">
    <location>
        <begin position="1"/>
        <end position="15"/>
    </location>
</feature>
<dbReference type="AlphaFoldDB" id="A0AA35NIW3"/>
<evidence type="ECO:0000313" key="2">
    <source>
        <dbReference type="EMBL" id="CAI4039645.1"/>
    </source>
</evidence>
<gene>
    <name evidence="2" type="primary">SMKI09G0520</name>
    <name evidence="2" type="ORF">SMKI_09G0520</name>
</gene>
<proteinExistence type="predicted"/>
<dbReference type="GeneID" id="80918856"/>
<keyword evidence="3" id="KW-1185">Reference proteome</keyword>